<dbReference type="Proteomes" id="UP000248806">
    <property type="component" value="Unassembled WGS sequence"/>
</dbReference>
<evidence type="ECO:0000313" key="3">
    <source>
        <dbReference type="Proteomes" id="UP000248806"/>
    </source>
</evidence>
<evidence type="ECO:0000313" key="2">
    <source>
        <dbReference type="EMBL" id="PZW34366.1"/>
    </source>
</evidence>
<dbReference type="RefSeq" id="WP_111319852.1">
    <property type="nucleotide sequence ID" value="NZ_BIFX01000001.1"/>
</dbReference>
<dbReference type="Pfam" id="PF07862">
    <property type="entry name" value="Nif11"/>
    <property type="match status" value="1"/>
</dbReference>
<dbReference type="AlphaFoldDB" id="A0A326UAT4"/>
<comment type="caution">
    <text evidence="2">The sequence shown here is derived from an EMBL/GenBank/DDBJ whole genome shotgun (WGS) entry which is preliminary data.</text>
</comment>
<proteinExistence type="predicted"/>
<sequence length="301" mass="35752">MSIQTCTTFLHEILSSTELRQQMKAVTDTREIIELGRKYGYIFDMQDLIAASSSFNQESAPHQPPPTEQKPAFYHYEYDMEQIRGFEEIVKELENLKIKPPTVDMERYEQSFRTDDFQFLSLSPADPAFEGRYKEIMQAHWEPSAEAHEFSRRDFHLVNLDQHINHPGYEAYLEAKTRMISLLEAFFGCEIRFSGSMWYPPFAYRLWHTNESQAGWRMYLIDFDTPSGGGRSFFRYMNPENKEIVTLEERPKIARFFKIEQAKEKLFWHCIANASMRNRWSFGFIVPDNWLERFPQQDNPI</sequence>
<dbReference type="EMBL" id="QKUF01000002">
    <property type="protein sequence ID" value="PZW34366.1"/>
    <property type="molecule type" value="Genomic_DNA"/>
</dbReference>
<dbReference type="OrthoDB" id="488523at2"/>
<feature type="domain" description="Nif11" evidence="1">
    <location>
        <begin position="1"/>
        <end position="48"/>
    </location>
</feature>
<keyword evidence="3" id="KW-1185">Reference proteome</keyword>
<evidence type="ECO:0000259" key="1">
    <source>
        <dbReference type="Pfam" id="PF07862"/>
    </source>
</evidence>
<name>A0A326UAT4_THEHA</name>
<protein>
    <submittedName>
        <fullName evidence="2">Nitrogen fixation uncharacterized protein</fullName>
    </submittedName>
</protein>
<gene>
    <name evidence="2" type="ORF">EI42_01203</name>
</gene>
<dbReference type="InterPro" id="IPR012903">
    <property type="entry name" value="Nif11"/>
</dbReference>
<organism evidence="2 3">
    <name type="scientific">Thermosporothrix hazakensis</name>
    <dbReference type="NCBI Taxonomy" id="644383"/>
    <lineage>
        <taxon>Bacteria</taxon>
        <taxon>Bacillati</taxon>
        <taxon>Chloroflexota</taxon>
        <taxon>Ktedonobacteria</taxon>
        <taxon>Ktedonobacterales</taxon>
        <taxon>Thermosporotrichaceae</taxon>
        <taxon>Thermosporothrix</taxon>
    </lineage>
</organism>
<accession>A0A326UAT4</accession>
<reference evidence="2 3" key="1">
    <citation type="submission" date="2018-06" db="EMBL/GenBank/DDBJ databases">
        <title>Genomic Encyclopedia of Archaeal and Bacterial Type Strains, Phase II (KMG-II): from individual species to whole genera.</title>
        <authorList>
            <person name="Goeker M."/>
        </authorList>
    </citation>
    <scope>NUCLEOTIDE SEQUENCE [LARGE SCALE GENOMIC DNA]</scope>
    <source>
        <strain evidence="2 3">ATCC BAA-1881</strain>
    </source>
</reference>